<dbReference type="GO" id="GO:0006654">
    <property type="term" value="P:phosphatidic acid biosynthetic process"/>
    <property type="evidence" value="ECO:0007669"/>
    <property type="project" value="TreeGrafter"/>
</dbReference>
<evidence type="ECO:0000313" key="4">
    <source>
        <dbReference type="EMBL" id="HIS73481.1"/>
    </source>
</evidence>
<dbReference type="SMART" id="SM00563">
    <property type="entry name" value="PlsC"/>
    <property type="match status" value="1"/>
</dbReference>
<evidence type="ECO:0000256" key="1">
    <source>
        <dbReference type="ARBA" id="ARBA00022679"/>
    </source>
</evidence>
<evidence type="ECO:0000313" key="5">
    <source>
        <dbReference type="Proteomes" id="UP000886865"/>
    </source>
</evidence>
<reference evidence="4" key="2">
    <citation type="journal article" date="2021" name="PeerJ">
        <title>Extensive microbial diversity within the chicken gut microbiome revealed by metagenomics and culture.</title>
        <authorList>
            <person name="Gilroy R."/>
            <person name="Ravi A."/>
            <person name="Getino M."/>
            <person name="Pursley I."/>
            <person name="Horton D.L."/>
            <person name="Alikhan N.F."/>
            <person name="Baker D."/>
            <person name="Gharbi K."/>
            <person name="Hall N."/>
            <person name="Watson M."/>
            <person name="Adriaenssens E.M."/>
            <person name="Foster-Nyarko E."/>
            <person name="Jarju S."/>
            <person name="Secka A."/>
            <person name="Antonio M."/>
            <person name="Oren A."/>
            <person name="Chaudhuri R.R."/>
            <person name="La Ragione R."/>
            <person name="Hildebrand F."/>
            <person name="Pallen M.J."/>
        </authorList>
    </citation>
    <scope>NUCLEOTIDE SEQUENCE</scope>
    <source>
        <strain evidence="4">CHK152-2871</strain>
    </source>
</reference>
<dbReference type="AlphaFoldDB" id="A0A9D1FGL5"/>
<keyword evidence="1" id="KW-0808">Transferase</keyword>
<dbReference type="Pfam" id="PF01553">
    <property type="entry name" value="Acyltransferase"/>
    <property type="match status" value="1"/>
</dbReference>
<organism evidence="4 5">
    <name type="scientific">Candidatus Galligastranaerophilus intestinavium</name>
    <dbReference type="NCBI Taxonomy" id="2840836"/>
    <lineage>
        <taxon>Bacteria</taxon>
        <taxon>Candidatus Galligastranaerophilus</taxon>
    </lineage>
</organism>
<keyword evidence="2 4" id="KW-0012">Acyltransferase</keyword>
<feature type="domain" description="Phospholipid/glycerol acyltransferase" evidence="3">
    <location>
        <begin position="53"/>
        <end position="165"/>
    </location>
</feature>
<dbReference type="GO" id="GO:0003841">
    <property type="term" value="F:1-acylglycerol-3-phosphate O-acyltransferase activity"/>
    <property type="evidence" value="ECO:0007669"/>
    <property type="project" value="TreeGrafter"/>
</dbReference>
<gene>
    <name evidence="4" type="ORF">IAA86_00495</name>
</gene>
<comment type="caution">
    <text evidence="4">The sequence shown here is derived from an EMBL/GenBank/DDBJ whole genome shotgun (WGS) entry which is preliminary data.</text>
</comment>
<sequence length="214" mass="24205">MTKKYTKRNPKEYNSARGFFQWLTCRVVYGTYYRIACGLKITGRENVPKDKFFIVASNHVSAIDPFLVIDAIGRHTAYMAKQELFEQPVARFFLNLLGAFAVNREKLGVSTIKTAHGIKQTNWVLGLFPQGTREINGNMDNISRGFAGLAKTLKCDILPVGIVGAIKKDRKPFESHIQINIGKPIPYMEDTHEMIHIWKEKMAQLTAGEINGKD</sequence>
<proteinExistence type="predicted"/>
<dbReference type="Proteomes" id="UP000886865">
    <property type="component" value="Unassembled WGS sequence"/>
</dbReference>
<evidence type="ECO:0000256" key="2">
    <source>
        <dbReference type="ARBA" id="ARBA00023315"/>
    </source>
</evidence>
<dbReference type="EMBL" id="DVJQ01000004">
    <property type="protein sequence ID" value="HIS73481.1"/>
    <property type="molecule type" value="Genomic_DNA"/>
</dbReference>
<accession>A0A9D1FGL5</accession>
<name>A0A9D1FGL5_9BACT</name>
<dbReference type="PANTHER" id="PTHR10434:SF11">
    <property type="entry name" value="1-ACYL-SN-GLYCEROL-3-PHOSPHATE ACYLTRANSFERASE"/>
    <property type="match status" value="1"/>
</dbReference>
<evidence type="ECO:0000259" key="3">
    <source>
        <dbReference type="SMART" id="SM00563"/>
    </source>
</evidence>
<dbReference type="CDD" id="cd07989">
    <property type="entry name" value="LPLAT_AGPAT-like"/>
    <property type="match status" value="1"/>
</dbReference>
<dbReference type="SUPFAM" id="SSF69593">
    <property type="entry name" value="Glycerol-3-phosphate (1)-acyltransferase"/>
    <property type="match status" value="1"/>
</dbReference>
<dbReference type="PANTHER" id="PTHR10434">
    <property type="entry name" value="1-ACYL-SN-GLYCEROL-3-PHOSPHATE ACYLTRANSFERASE"/>
    <property type="match status" value="1"/>
</dbReference>
<dbReference type="InterPro" id="IPR002123">
    <property type="entry name" value="Plipid/glycerol_acylTrfase"/>
</dbReference>
<protein>
    <submittedName>
        <fullName evidence="4">1-acyl-sn-glycerol-3-phosphate acyltransferase</fullName>
    </submittedName>
</protein>
<reference evidence="4" key="1">
    <citation type="submission" date="2020-10" db="EMBL/GenBank/DDBJ databases">
        <authorList>
            <person name="Gilroy R."/>
        </authorList>
    </citation>
    <scope>NUCLEOTIDE SEQUENCE</scope>
    <source>
        <strain evidence="4">CHK152-2871</strain>
    </source>
</reference>